<keyword evidence="12" id="KW-1185">Reference proteome</keyword>
<dbReference type="Pfam" id="PF02879">
    <property type="entry name" value="PGM_PMM_II"/>
    <property type="match status" value="1"/>
</dbReference>
<evidence type="ECO:0000256" key="4">
    <source>
        <dbReference type="ARBA" id="ARBA00022842"/>
    </source>
</evidence>
<feature type="domain" description="Alpha-D-phosphohexomutase alpha/beta/alpha" evidence="10">
    <location>
        <begin position="253"/>
        <end position="366"/>
    </location>
</feature>
<evidence type="ECO:0000256" key="2">
    <source>
        <dbReference type="ARBA" id="ARBA00022553"/>
    </source>
</evidence>
<organism evidence="11 12">
    <name type="scientific">Ferrithrix thermotolerans DSM 19514</name>
    <dbReference type="NCBI Taxonomy" id="1121881"/>
    <lineage>
        <taxon>Bacteria</taxon>
        <taxon>Bacillati</taxon>
        <taxon>Actinomycetota</taxon>
        <taxon>Acidimicrobiia</taxon>
        <taxon>Acidimicrobiales</taxon>
        <taxon>Acidimicrobiaceae</taxon>
        <taxon>Ferrithrix</taxon>
    </lineage>
</organism>
<keyword evidence="5 6" id="KW-0413">Isomerase</keyword>
<feature type="binding site" evidence="6">
    <location>
        <position position="238"/>
    </location>
    <ligand>
        <name>Mg(2+)</name>
        <dbReference type="ChEBI" id="CHEBI:18420"/>
    </ligand>
</feature>
<dbReference type="PANTHER" id="PTHR42946:SF1">
    <property type="entry name" value="PHOSPHOGLUCOMUTASE (ALPHA-D-GLUCOSE-1,6-BISPHOSPHATE-DEPENDENT)"/>
    <property type="match status" value="1"/>
</dbReference>
<evidence type="ECO:0000259" key="10">
    <source>
        <dbReference type="Pfam" id="PF02880"/>
    </source>
</evidence>
<dbReference type="SUPFAM" id="SSF55957">
    <property type="entry name" value="Phosphoglucomutase, C-terminal domain"/>
    <property type="match status" value="1"/>
</dbReference>
<protein>
    <recommendedName>
        <fullName evidence="6">Phosphoglucosamine mutase</fullName>
        <ecNumber evidence="6">5.4.2.10</ecNumber>
    </recommendedName>
</protein>
<dbReference type="GO" id="GO:0009252">
    <property type="term" value="P:peptidoglycan biosynthetic process"/>
    <property type="evidence" value="ECO:0007669"/>
    <property type="project" value="TreeGrafter"/>
</dbReference>
<comment type="function">
    <text evidence="6">Catalyzes the conversion of glucosamine-6-phosphate to glucosamine-1-phosphate.</text>
</comment>
<dbReference type="InterPro" id="IPR036900">
    <property type="entry name" value="A-D-PHexomutase_C_sf"/>
</dbReference>
<proteinExistence type="inferred from homology"/>
<dbReference type="Proteomes" id="UP000184295">
    <property type="component" value="Unassembled WGS sequence"/>
</dbReference>
<feature type="binding site" evidence="6">
    <location>
        <position position="240"/>
    </location>
    <ligand>
        <name>Mg(2+)</name>
        <dbReference type="ChEBI" id="CHEBI:18420"/>
    </ligand>
</feature>
<evidence type="ECO:0000256" key="3">
    <source>
        <dbReference type="ARBA" id="ARBA00022723"/>
    </source>
</evidence>
<feature type="domain" description="Alpha-D-phosphohexomutase alpha/beta/alpha" evidence="9">
    <location>
        <begin position="152"/>
        <end position="248"/>
    </location>
</feature>
<dbReference type="Gene3D" id="3.40.120.10">
    <property type="entry name" value="Alpha-D-Glucose-1,6-Bisphosphate, subunit A, domain 3"/>
    <property type="match status" value="3"/>
</dbReference>
<feature type="domain" description="Alpha-D-phosphohexomutase alpha/beta/alpha" evidence="8">
    <location>
        <begin position="2"/>
        <end position="128"/>
    </location>
</feature>
<comment type="PTM">
    <text evidence="6">Activated by phosphorylation.</text>
</comment>
<comment type="cofactor">
    <cofactor evidence="6">
        <name>Mg(2+)</name>
        <dbReference type="ChEBI" id="CHEBI:18420"/>
    </cofactor>
    <text evidence="6">Binds 1 Mg(2+) ion per subunit.</text>
</comment>
<feature type="binding site" evidence="6">
    <location>
        <position position="236"/>
    </location>
    <ligand>
        <name>Mg(2+)</name>
        <dbReference type="ChEBI" id="CHEBI:18420"/>
    </ligand>
</feature>
<feature type="binding site" description="via phosphate group" evidence="6">
    <location>
        <position position="95"/>
    </location>
    <ligand>
        <name>Mg(2+)</name>
        <dbReference type="ChEBI" id="CHEBI:18420"/>
    </ligand>
</feature>
<dbReference type="OrthoDB" id="9803322at2"/>
<evidence type="ECO:0000313" key="11">
    <source>
        <dbReference type="EMBL" id="SHE35887.1"/>
    </source>
</evidence>
<feature type="domain" description="Alpha-D-phosphohexomutase C-terminal" evidence="7">
    <location>
        <begin position="370"/>
        <end position="435"/>
    </location>
</feature>
<dbReference type="EC" id="5.4.2.10" evidence="6"/>
<comment type="similarity">
    <text evidence="1 6">Belongs to the phosphohexose mutase family.</text>
</comment>
<feature type="modified residue" description="Phosphoserine" evidence="6">
    <location>
        <position position="95"/>
    </location>
</feature>
<dbReference type="InterPro" id="IPR005841">
    <property type="entry name" value="Alpha-D-phosphohexomutase_SF"/>
</dbReference>
<dbReference type="Pfam" id="PF02880">
    <property type="entry name" value="PGM_PMM_III"/>
    <property type="match status" value="1"/>
</dbReference>
<accession>A0A1M4SV85</accession>
<dbReference type="PANTHER" id="PTHR42946">
    <property type="entry name" value="PHOSPHOHEXOSE MUTASE"/>
    <property type="match status" value="1"/>
</dbReference>
<dbReference type="FunFam" id="3.30.310.50:FF:000001">
    <property type="entry name" value="Phosphoglucosamine mutase"/>
    <property type="match status" value="1"/>
</dbReference>
<gene>
    <name evidence="6" type="primary">glmM</name>
    <name evidence="11" type="ORF">SAMN02745225_00391</name>
</gene>
<dbReference type="STRING" id="1121881.SAMN02745225_00391"/>
<evidence type="ECO:0000259" key="7">
    <source>
        <dbReference type="Pfam" id="PF00408"/>
    </source>
</evidence>
<dbReference type="FunFam" id="3.40.120.10:FF:000002">
    <property type="entry name" value="Phosphoglucosamine mutase"/>
    <property type="match status" value="1"/>
</dbReference>
<evidence type="ECO:0000259" key="9">
    <source>
        <dbReference type="Pfam" id="PF02879"/>
    </source>
</evidence>
<dbReference type="InterPro" id="IPR005845">
    <property type="entry name" value="A-D-PHexomutase_a/b/a-II"/>
</dbReference>
<dbReference type="HAMAP" id="MF_01554_B">
    <property type="entry name" value="GlmM_B"/>
    <property type="match status" value="1"/>
</dbReference>
<dbReference type="InterPro" id="IPR005846">
    <property type="entry name" value="A-D-PHexomutase_a/b/a-III"/>
</dbReference>
<dbReference type="InterPro" id="IPR016055">
    <property type="entry name" value="A-D-PHexomutase_a/b/a-I/II/III"/>
</dbReference>
<feature type="active site" description="Phosphoserine intermediate" evidence="6">
    <location>
        <position position="95"/>
    </location>
</feature>
<dbReference type="AlphaFoldDB" id="A0A1M4SV85"/>
<dbReference type="PRINTS" id="PR00509">
    <property type="entry name" value="PGMPMM"/>
</dbReference>
<dbReference type="SUPFAM" id="SSF53738">
    <property type="entry name" value="Phosphoglucomutase, first 3 domains"/>
    <property type="match status" value="3"/>
</dbReference>
<reference evidence="12" key="1">
    <citation type="submission" date="2016-11" db="EMBL/GenBank/DDBJ databases">
        <authorList>
            <person name="Varghese N."/>
            <person name="Submissions S."/>
        </authorList>
    </citation>
    <scope>NUCLEOTIDE SEQUENCE [LARGE SCALE GENOMIC DNA]</scope>
    <source>
        <strain evidence="12">DSM 19514</strain>
    </source>
</reference>
<dbReference type="Gene3D" id="3.30.310.50">
    <property type="entry name" value="Alpha-D-phosphohexomutase, C-terminal domain"/>
    <property type="match status" value="1"/>
</dbReference>
<dbReference type="Pfam" id="PF00408">
    <property type="entry name" value="PGM_PMM_IV"/>
    <property type="match status" value="1"/>
</dbReference>
<dbReference type="GO" id="GO:0005975">
    <property type="term" value="P:carbohydrate metabolic process"/>
    <property type="evidence" value="ECO:0007669"/>
    <property type="project" value="InterPro"/>
</dbReference>
<dbReference type="GO" id="GO:0000287">
    <property type="term" value="F:magnesium ion binding"/>
    <property type="evidence" value="ECO:0007669"/>
    <property type="project" value="UniProtKB-UniRule"/>
</dbReference>
<dbReference type="EMBL" id="FQUL01000003">
    <property type="protein sequence ID" value="SHE35887.1"/>
    <property type="molecule type" value="Genomic_DNA"/>
</dbReference>
<dbReference type="GO" id="GO:0005829">
    <property type="term" value="C:cytosol"/>
    <property type="evidence" value="ECO:0007669"/>
    <property type="project" value="TreeGrafter"/>
</dbReference>
<dbReference type="InterPro" id="IPR005844">
    <property type="entry name" value="A-D-PHexomutase_a/b/a-I"/>
</dbReference>
<evidence type="ECO:0000313" key="12">
    <source>
        <dbReference type="Proteomes" id="UP000184295"/>
    </source>
</evidence>
<keyword evidence="4 6" id="KW-0460">Magnesium</keyword>
<keyword evidence="2 6" id="KW-0597">Phosphoprotein</keyword>
<dbReference type="InterPro" id="IPR006352">
    <property type="entry name" value="GlmM_bact"/>
</dbReference>
<evidence type="ECO:0000256" key="1">
    <source>
        <dbReference type="ARBA" id="ARBA00010231"/>
    </source>
</evidence>
<comment type="catalytic activity">
    <reaction evidence="6">
        <text>alpha-D-glucosamine 1-phosphate = D-glucosamine 6-phosphate</text>
        <dbReference type="Rhea" id="RHEA:23424"/>
        <dbReference type="ChEBI" id="CHEBI:58516"/>
        <dbReference type="ChEBI" id="CHEBI:58725"/>
        <dbReference type="EC" id="5.4.2.10"/>
    </reaction>
</comment>
<name>A0A1M4SV85_9ACTN</name>
<dbReference type="NCBIfam" id="TIGR01455">
    <property type="entry name" value="glmM"/>
    <property type="match status" value="1"/>
</dbReference>
<evidence type="ECO:0000259" key="8">
    <source>
        <dbReference type="Pfam" id="PF02878"/>
    </source>
</evidence>
<dbReference type="InterPro" id="IPR005843">
    <property type="entry name" value="A-D-PHexomutase_C"/>
</dbReference>
<dbReference type="GO" id="GO:0006048">
    <property type="term" value="P:UDP-N-acetylglucosamine biosynthetic process"/>
    <property type="evidence" value="ECO:0007669"/>
    <property type="project" value="TreeGrafter"/>
</dbReference>
<sequence>MISFGTDGIRGVANLELTPELALSLGLAYMRLLDKGCTLYIARDTRVSGAMLSSALAAGISSGGGNVVDLGVMPTGALAHLCARNGVPGAVISASHNPYQDNGIKLFGAGGRKLTDLEEEDLERILLELSSSGNRERGGKIGEISGEDLSESYVSYVTTVADASLTKGIKVAVDFANGASYPLAKSLLESLGCNVVATLGDAPDGYNINKEVGSTNPKPLVDAVCASGADVGLAFDGDADRLIAVSNLGEIVDGDDLLALFAMDLLERSLLARNSVALTVMSNMGLELFLKARGIACVRTSVGDRYVLEAMERDGLSLGGEQSGHIIFADHATTGDGLLSAALLLELLGRKGAPLSELLKGSFQRYPQVLINVAVRDGKELLETKVVKDVVSSLSDYLGERGRILVRASGTEPLVRVMVEALTDELAREVAFRIEETVRASAKE</sequence>
<evidence type="ECO:0000256" key="6">
    <source>
        <dbReference type="HAMAP-Rule" id="MF_01554"/>
    </source>
</evidence>
<dbReference type="GO" id="GO:0004615">
    <property type="term" value="F:phosphomannomutase activity"/>
    <property type="evidence" value="ECO:0007669"/>
    <property type="project" value="TreeGrafter"/>
</dbReference>
<keyword evidence="3 6" id="KW-0479">Metal-binding</keyword>
<dbReference type="GO" id="GO:0008966">
    <property type="term" value="F:phosphoglucosamine mutase activity"/>
    <property type="evidence" value="ECO:0007669"/>
    <property type="project" value="UniProtKB-UniRule"/>
</dbReference>
<evidence type="ECO:0000256" key="5">
    <source>
        <dbReference type="ARBA" id="ARBA00023235"/>
    </source>
</evidence>
<dbReference type="RefSeq" id="WP_072788197.1">
    <property type="nucleotide sequence ID" value="NZ_FQUL01000003.1"/>
</dbReference>
<dbReference type="InterPro" id="IPR050060">
    <property type="entry name" value="Phosphoglucosamine_mutase"/>
</dbReference>
<dbReference type="Pfam" id="PF02878">
    <property type="entry name" value="PGM_PMM_I"/>
    <property type="match status" value="1"/>
</dbReference>